<sequence>MADFWCNYMWPSSSPDLNPLDFVVCGTLERETNRTSPTYGVFMKATIVKKWNNLSEKFIINSCKAFRRHIEAVIAADGGHFE</sequence>
<dbReference type="Gene3D" id="3.30.420.10">
    <property type="entry name" value="Ribonuclease H-like superfamily/Ribonuclease H"/>
    <property type="match status" value="1"/>
</dbReference>
<dbReference type="EMBL" id="HACA01032445">
    <property type="protein sequence ID" value="CDW49806.1"/>
    <property type="molecule type" value="Transcribed_RNA"/>
</dbReference>
<dbReference type="GO" id="GO:0003676">
    <property type="term" value="F:nucleic acid binding"/>
    <property type="evidence" value="ECO:0007669"/>
    <property type="project" value="InterPro"/>
</dbReference>
<accession>A0A0K2VIK9</accession>
<protein>
    <submittedName>
        <fullName evidence="1">Uncharacterized protein</fullName>
    </submittedName>
</protein>
<organism evidence="1">
    <name type="scientific">Lepeophtheirus salmonis</name>
    <name type="common">Salmon louse</name>
    <name type="synonym">Caligus salmonis</name>
    <dbReference type="NCBI Taxonomy" id="72036"/>
    <lineage>
        <taxon>Eukaryota</taxon>
        <taxon>Metazoa</taxon>
        <taxon>Ecdysozoa</taxon>
        <taxon>Arthropoda</taxon>
        <taxon>Crustacea</taxon>
        <taxon>Multicrustacea</taxon>
        <taxon>Hexanauplia</taxon>
        <taxon>Copepoda</taxon>
        <taxon>Siphonostomatoida</taxon>
        <taxon>Caligidae</taxon>
        <taxon>Lepeophtheirus</taxon>
    </lineage>
</organism>
<dbReference type="InterPro" id="IPR036397">
    <property type="entry name" value="RNaseH_sf"/>
</dbReference>
<evidence type="ECO:0000313" key="1">
    <source>
        <dbReference type="EMBL" id="CDW49806.1"/>
    </source>
</evidence>
<name>A0A0K2VIK9_LEPSM</name>
<reference evidence="1" key="1">
    <citation type="submission" date="2014-05" db="EMBL/GenBank/DDBJ databases">
        <authorList>
            <person name="Chronopoulou M."/>
        </authorList>
    </citation>
    <scope>NUCLEOTIDE SEQUENCE</scope>
    <source>
        <tissue evidence="1">Whole organism</tissue>
    </source>
</reference>
<dbReference type="AlphaFoldDB" id="A0A0K2VIK9"/>
<proteinExistence type="predicted"/>